<proteinExistence type="predicted"/>
<name>A0ABV8NRU6_9SPHI</name>
<organism evidence="1 2">
    <name type="scientific">Pedobacter jamesrossensis</name>
    <dbReference type="NCBI Taxonomy" id="1908238"/>
    <lineage>
        <taxon>Bacteria</taxon>
        <taxon>Pseudomonadati</taxon>
        <taxon>Bacteroidota</taxon>
        <taxon>Sphingobacteriia</taxon>
        <taxon>Sphingobacteriales</taxon>
        <taxon>Sphingobacteriaceae</taxon>
        <taxon>Pedobacter</taxon>
    </lineage>
</organism>
<protein>
    <recommendedName>
        <fullName evidence="3">HTH cro/C1-type domain-containing protein</fullName>
    </recommendedName>
</protein>
<comment type="caution">
    <text evidence="1">The sequence shown here is derived from an EMBL/GenBank/DDBJ whole genome shotgun (WGS) entry which is preliminary data.</text>
</comment>
<reference evidence="2" key="1">
    <citation type="journal article" date="2019" name="Int. J. Syst. Evol. Microbiol.">
        <title>The Global Catalogue of Microorganisms (GCM) 10K type strain sequencing project: providing services to taxonomists for standard genome sequencing and annotation.</title>
        <authorList>
            <consortium name="The Broad Institute Genomics Platform"/>
            <consortium name="The Broad Institute Genome Sequencing Center for Infectious Disease"/>
            <person name="Wu L."/>
            <person name="Ma J."/>
        </authorList>
    </citation>
    <scope>NUCLEOTIDE SEQUENCE [LARGE SCALE GENOMIC DNA]</scope>
    <source>
        <strain evidence="2">CCM 8689</strain>
    </source>
</reference>
<sequence length="122" mass="14084">MSIHIGLMIWKEMKAQNMSVSTLAHALEMGKTKTQELLGNANIDVALLARISEVMNYNFFEYYESGDIFSKIKNNKKQKTAEEIIRLKGLLQEKNKMLELKEQFIKSQAQIISLFEKQNLSI</sequence>
<dbReference type="EMBL" id="JBHSBY010000141">
    <property type="protein sequence ID" value="MFC4198586.1"/>
    <property type="molecule type" value="Genomic_DNA"/>
</dbReference>
<evidence type="ECO:0000313" key="2">
    <source>
        <dbReference type="Proteomes" id="UP001595792"/>
    </source>
</evidence>
<dbReference type="RefSeq" id="WP_378962598.1">
    <property type="nucleotide sequence ID" value="NZ_JBHRXC010000016.1"/>
</dbReference>
<evidence type="ECO:0008006" key="3">
    <source>
        <dbReference type="Google" id="ProtNLM"/>
    </source>
</evidence>
<evidence type="ECO:0000313" key="1">
    <source>
        <dbReference type="EMBL" id="MFC4198586.1"/>
    </source>
</evidence>
<accession>A0ABV8NRU6</accession>
<gene>
    <name evidence="1" type="ORF">ACFOUY_17915</name>
</gene>
<keyword evidence="2" id="KW-1185">Reference proteome</keyword>
<dbReference type="Proteomes" id="UP001595792">
    <property type="component" value="Unassembled WGS sequence"/>
</dbReference>